<dbReference type="AlphaFoldDB" id="B5VGX0"/>
<protein>
    <submittedName>
        <fullName evidence="1">YDR439Wp-like protein</fullName>
    </submittedName>
</protein>
<dbReference type="Proteomes" id="UP000008988">
    <property type="component" value="Unassembled WGS sequence"/>
</dbReference>
<organism evidence="1 2">
    <name type="scientific">Saccharomyces cerevisiae (strain AWRI1631)</name>
    <name type="common">Baker's yeast</name>
    <dbReference type="NCBI Taxonomy" id="545124"/>
    <lineage>
        <taxon>Eukaryota</taxon>
        <taxon>Fungi</taxon>
        <taxon>Dikarya</taxon>
        <taxon>Ascomycota</taxon>
        <taxon>Saccharomycotina</taxon>
        <taxon>Saccharomycetes</taxon>
        <taxon>Saccharomycetales</taxon>
        <taxon>Saccharomycetaceae</taxon>
        <taxon>Saccharomyces</taxon>
    </lineage>
</organism>
<dbReference type="OrthoDB" id="4058956at2759"/>
<dbReference type="EMBL" id="ABSV01000572">
    <property type="protein sequence ID" value="EDZ72824.1"/>
    <property type="molecule type" value="Genomic_DNA"/>
</dbReference>
<proteinExistence type="predicted"/>
<evidence type="ECO:0000313" key="2">
    <source>
        <dbReference type="Proteomes" id="UP000008988"/>
    </source>
</evidence>
<sequence>MILKEHILRSKDDQNITSSRKLDNIELSSIGDSTAMTSRSSTVNANDILGNEENDGITKLKRVNKLTSSPVKRDCSTNKKRKLTKQRIATLPNSDEELSNNLNVDEFV</sequence>
<comment type="caution">
    <text evidence="1">The sequence shown here is derived from an EMBL/GenBank/DDBJ whole genome shotgun (WGS) entry which is preliminary data.</text>
</comment>
<reference evidence="1 2" key="1">
    <citation type="journal article" date="2008" name="FEMS Yeast Res.">
        <title>Comparative genome analysis of a Saccharomyces cerevisiae wine strain.</title>
        <authorList>
            <person name="Borneman A.R."/>
            <person name="Forgan A.H."/>
            <person name="Pretorius I.S."/>
            <person name="Chambers P.J."/>
        </authorList>
    </citation>
    <scope>NUCLEOTIDE SEQUENCE [LARGE SCALE GENOMIC DNA]</scope>
    <source>
        <strain evidence="1 2">AWRI1631</strain>
    </source>
</reference>
<accession>B5VGX0</accession>
<gene>
    <name evidence="1" type="ORF">AWRI1631_46560</name>
</gene>
<evidence type="ECO:0000313" key="1">
    <source>
        <dbReference type="EMBL" id="EDZ72824.1"/>
    </source>
</evidence>
<name>B5VGX0_YEAS6</name>